<dbReference type="GO" id="GO:0016740">
    <property type="term" value="F:transferase activity"/>
    <property type="evidence" value="ECO:0007669"/>
    <property type="project" value="UniProtKB-KW"/>
</dbReference>
<evidence type="ECO:0000313" key="4">
    <source>
        <dbReference type="Proteomes" id="UP001216253"/>
    </source>
</evidence>
<comment type="caution">
    <text evidence="3">The sequence shown here is derived from an EMBL/GenBank/DDBJ whole genome shotgun (WGS) entry which is preliminary data.</text>
</comment>
<proteinExistence type="predicted"/>
<dbReference type="InterPro" id="IPR029044">
    <property type="entry name" value="Nucleotide-diphossugar_trans"/>
</dbReference>
<evidence type="ECO:0000313" key="3">
    <source>
        <dbReference type="EMBL" id="MDE8650899.1"/>
    </source>
</evidence>
<protein>
    <submittedName>
        <fullName evidence="3">NTP transferase domain-containing protein</fullName>
    </submittedName>
</protein>
<organism evidence="3 4">
    <name type="scientific">Novosphingobium album</name>
    <name type="common">ex Liu et al. 2023</name>
    <dbReference type="NCBI Taxonomy" id="3031130"/>
    <lineage>
        <taxon>Bacteria</taxon>
        <taxon>Pseudomonadati</taxon>
        <taxon>Pseudomonadota</taxon>
        <taxon>Alphaproteobacteria</taxon>
        <taxon>Sphingomonadales</taxon>
        <taxon>Sphingomonadaceae</taxon>
        <taxon>Novosphingobium</taxon>
    </lineage>
</organism>
<keyword evidence="1" id="KW-0460">Magnesium</keyword>
<dbReference type="InterPro" id="IPR025877">
    <property type="entry name" value="MobA-like_NTP_Trfase"/>
</dbReference>
<evidence type="ECO:0000259" key="2">
    <source>
        <dbReference type="Pfam" id="PF12804"/>
    </source>
</evidence>
<dbReference type="SUPFAM" id="SSF53448">
    <property type="entry name" value="Nucleotide-diphospho-sugar transferases"/>
    <property type="match status" value="1"/>
</dbReference>
<gene>
    <name evidence="3" type="ORF">PYV00_04095</name>
</gene>
<reference evidence="3 4" key="1">
    <citation type="submission" date="2023-03" db="EMBL/GenBank/DDBJ databases">
        <title>NovoSphingobium album sp. nov. isolated from polycyclic aromatic hydrocarbons- and heavy-metal polluted soil.</title>
        <authorList>
            <person name="Liu Z."/>
            <person name="Wang K."/>
        </authorList>
    </citation>
    <scope>NUCLEOTIDE SEQUENCE [LARGE SCALE GENOMIC DNA]</scope>
    <source>
        <strain evidence="3 4">H3SJ31-1</strain>
    </source>
</reference>
<dbReference type="Proteomes" id="UP001216253">
    <property type="component" value="Unassembled WGS sequence"/>
</dbReference>
<name>A0ABT5WLI4_9SPHN</name>
<feature type="domain" description="MobA-like NTP transferase" evidence="2">
    <location>
        <begin position="23"/>
        <end position="146"/>
    </location>
</feature>
<keyword evidence="3" id="KW-0808">Transferase</keyword>
<dbReference type="Gene3D" id="3.90.550.10">
    <property type="entry name" value="Spore Coat Polysaccharide Biosynthesis Protein SpsA, Chain A"/>
    <property type="match status" value="1"/>
</dbReference>
<dbReference type="EMBL" id="JARESE010000010">
    <property type="protein sequence ID" value="MDE8650899.1"/>
    <property type="molecule type" value="Genomic_DNA"/>
</dbReference>
<dbReference type="Pfam" id="PF12804">
    <property type="entry name" value="NTP_transf_3"/>
    <property type="match status" value="1"/>
</dbReference>
<keyword evidence="4" id="KW-1185">Reference proteome</keyword>
<sequence length="281" mass="29561">MAAQDVRIVVLAAQRKGVANPLAERFHVSHKCLIPLHGIPLIRHVMAMLAAHGAGAGIVISVEPEAFAAVREALAGLPDEAAITLCPAADNLADSVLAAAGDHDGPIVITTADHALLRPESVDAMIAALAHADVAIAMARRDAVLGVHAAGQRRFYEFSDHGYSNCNLYALAGRKALGAVEVFRGGGQFAKNAARIVQSFGVLNLLALRFRLVSLAGAMRRISRRIGLEIAPVVIADGSQAIDVDNDRTYAVVSELLTQRERAEAGSALADIMPVRAIRVA</sequence>
<evidence type="ECO:0000256" key="1">
    <source>
        <dbReference type="ARBA" id="ARBA00022842"/>
    </source>
</evidence>
<accession>A0ABT5WLI4</accession>